<keyword evidence="5" id="KW-0325">Glycoprotein</keyword>
<dbReference type="PANTHER" id="PTHR11339:SF373">
    <property type="entry name" value="VWFD DOMAIN-CONTAINING PROTEIN"/>
    <property type="match status" value="1"/>
</dbReference>
<evidence type="ECO:0000256" key="3">
    <source>
        <dbReference type="ARBA" id="ARBA00022737"/>
    </source>
</evidence>
<dbReference type="Pfam" id="PF12714">
    <property type="entry name" value="TILa"/>
    <property type="match status" value="3"/>
</dbReference>
<dbReference type="SMART" id="SM00241">
    <property type="entry name" value="ZP"/>
    <property type="match status" value="1"/>
</dbReference>
<dbReference type="PROSITE" id="PS00682">
    <property type="entry name" value="ZP_1"/>
    <property type="match status" value="1"/>
</dbReference>
<dbReference type="InterPro" id="IPR055355">
    <property type="entry name" value="ZP-C"/>
</dbReference>
<evidence type="ECO:0000259" key="6">
    <source>
        <dbReference type="PROSITE" id="PS51034"/>
    </source>
</evidence>
<comment type="subcellular location">
    <subcellularLocation>
        <location evidence="1">Secreted</location>
    </subcellularLocation>
</comment>
<evidence type="ECO:0000256" key="4">
    <source>
        <dbReference type="ARBA" id="ARBA00023157"/>
    </source>
</evidence>
<keyword evidence="9" id="KW-1185">Reference proteome</keyword>
<feature type="domain" description="ZP" evidence="6">
    <location>
        <begin position="1934"/>
        <end position="2192"/>
    </location>
</feature>
<evidence type="ECO:0000256" key="1">
    <source>
        <dbReference type="ARBA" id="ARBA00004613"/>
    </source>
</evidence>
<dbReference type="GO" id="GO:0005615">
    <property type="term" value="C:extracellular space"/>
    <property type="evidence" value="ECO:0007669"/>
    <property type="project" value="TreeGrafter"/>
</dbReference>
<dbReference type="InterPro" id="IPR050780">
    <property type="entry name" value="Mucin_vWF_Thrombospondin_sf"/>
</dbReference>
<gene>
    <name evidence="8" type="ORF">PODLI_1B002710</name>
</gene>
<name>A0AA35PAP8_9SAUR</name>
<dbReference type="GO" id="GO:0031012">
    <property type="term" value="C:extracellular matrix"/>
    <property type="evidence" value="ECO:0007669"/>
    <property type="project" value="TreeGrafter"/>
</dbReference>
<dbReference type="Pfam" id="PF01826">
    <property type="entry name" value="TIL"/>
    <property type="match status" value="4"/>
</dbReference>
<evidence type="ECO:0000259" key="7">
    <source>
        <dbReference type="PROSITE" id="PS51233"/>
    </source>
</evidence>
<dbReference type="PROSITE" id="PS51233">
    <property type="entry name" value="VWFD"/>
    <property type="match status" value="5"/>
</dbReference>
<dbReference type="InterPro" id="IPR001507">
    <property type="entry name" value="ZP_dom"/>
</dbReference>
<dbReference type="InterPro" id="IPR002919">
    <property type="entry name" value="TIL_dom"/>
</dbReference>
<dbReference type="SMART" id="SM00832">
    <property type="entry name" value="C8"/>
    <property type="match status" value="5"/>
</dbReference>
<dbReference type="Pfam" id="PF08742">
    <property type="entry name" value="C8"/>
    <property type="match status" value="5"/>
</dbReference>
<dbReference type="Gene3D" id="2.60.40.4100">
    <property type="entry name" value="Zona pellucida, ZP-C domain"/>
    <property type="match status" value="1"/>
</dbReference>
<dbReference type="Pfam" id="PF00100">
    <property type="entry name" value="Zona_pellucida"/>
    <property type="match status" value="1"/>
</dbReference>
<keyword evidence="4" id="KW-1015">Disulfide bond</keyword>
<reference evidence="8" key="1">
    <citation type="submission" date="2022-12" db="EMBL/GenBank/DDBJ databases">
        <authorList>
            <person name="Alioto T."/>
            <person name="Alioto T."/>
            <person name="Gomez Garrido J."/>
        </authorList>
    </citation>
    <scope>NUCLEOTIDE SEQUENCE</scope>
</reference>
<dbReference type="PROSITE" id="PS51034">
    <property type="entry name" value="ZP_2"/>
    <property type="match status" value="1"/>
</dbReference>
<dbReference type="CDD" id="cd19941">
    <property type="entry name" value="TIL"/>
    <property type="match status" value="5"/>
</dbReference>
<dbReference type="Proteomes" id="UP001178461">
    <property type="component" value="Chromosome 8"/>
</dbReference>
<dbReference type="FunFam" id="2.10.25.10:FF:000153">
    <property type="entry name" value="MUC5B isoform 1"/>
    <property type="match status" value="1"/>
</dbReference>
<evidence type="ECO:0000313" key="8">
    <source>
        <dbReference type="EMBL" id="CAI5781314.1"/>
    </source>
</evidence>
<dbReference type="PANTHER" id="PTHR11339">
    <property type="entry name" value="EXTRACELLULAR MATRIX GLYCOPROTEIN RELATED"/>
    <property type="match status" value="1"/>
</dbReference>
<dbReference type="InterPro" id="IPR036084">
    <property type="entry name" value="Ser_inhib-like_sf"/>
</dbReference>
<dbReference type="InterPro" id="IPR042235">
    <property type="entry name" value="ZP-C_dom"/>
</dbReference>
<dbReference type="InterPro" id="IPR025615">
    <property type="entry name" value="TILa_dom"/>
</dbReference>
<dbReference type="Gene3D" id="2.60.40.3210">
    <property type="entry name" value="Zona pellucida, ZP-N domain"/>
    <property type="match status" value="1"/>
</dbReference>
<proteinExistence type="predicted"/>
<dbReference type="EMBL" id="OX395133">
    <property type="protein sequence ID" value="CAI5781314.1"/>
    <property type="molecule type" value="Genomic_DNA"/>
</dbReference>
<sequence>MAMPKNCSWSACVEGCQCNAGFVLSGIECVPLEQCGCFYKGQYYLKGETFFQKGENCQKMYQCNGPTYAVVAVESLCGPGQFCGTQKEVYGCHPLLDGICQVSGFSHYVTFDGWHYSFQGTSTYVLAELCGVSKPLPAFKVELKNEKQSSSPLSAASEVFVLVNHTQVHLQSGHMGRVKIDGVVTILPVHLKNQGIVIYQHGFYTVLKTDFGLTVSYDLARSVFVTLSPQYQGQVCGLCGNFNGVADDDSETRNGSTVKHALDAALDWRSTDIPHGASSAIFGWRGSLVQSISLCWIIQNPDGPFASCHLQVDPEPYLTRCIFDLHISSGDNNVMCWSIQTYAAACQRANVTLRPWRTEFFCAADCPANSHYELCKPPCQDLCLSSTFKHLCSPLCSEGCACDDGYLWNGDKCVQPEQCGCKHNGLYYNIGDLLWLSGCTQRCSCDVSSTFRCVPASCSHGQQCALKDGKLGCRPRLATCTVSGDPHYFTFDGAVAHFQGTCAYEISKTDGSSTDLSFRVVAANKNFQSPLVSFLYRVEIWLVSKQFRSHVVLEQGKDVQVDGRQTPLPTELKQLANITQRRNVVTLRAPPNLEIQYNGRHALFVRVGPEYWGKLHGMCGNFNSIRRDDKVLPDGKKAKNDAEFGNAWMSDRSPSECRNDTGGFEPCVKQQEFEQMCGILRDRSGPFSECHWHEDPASYYESCIYDLCRFGPGNLMLCGAIEAYEEMCEMLGVTVPNWRKELKCEIACPANTYYDFCGTACPASCANLNASAQCSKPCVAGCFCREGHVLKSGVCVPLEECGCRLNGHSYQVGEEVILTDTCSRKCSCKQPGHPMECWDHTCGPLERCRTMDGIRGCHPVKYGTMWAFGYLHYITFDGVAFDYRGVCRYTLTRYCGPPSQLPAFTIHVTNEHMDSIAASWTRQIELDVYGEHIAVAGGQEGKVQVNGLLANLPLTLASGKINAYFRGSSIIIQTDFGLSISYDWSYYVSVSVPETYSESLCGLGGDFNGNHHDDFRTPNGSLAQDALAFGNSWKDANSPFHCTVVGLPSSCTETEAAQFRSQGHCGMISDQNGPFKECHDLADPQIHMETCVKDLCATQGSHKTLCMALQSYAWQCQVQGIIIQPWRKIVGCELTCPSNSNYVLCGTASPASCSQPPVPRSFSPACLEECQCEPGSVLSGTTCVLREQCGCSYKGRYYLKGETFFQEGENCHKIYRCDESVHAVGGAESLCGPGQLCGSQNGVYGCHPLSDGTCRVSGFLSYITFDGRHYGFHGASTTVVVELCGAPESLPSFRVEVKTENVAGNPLPVISEVLVLANNTQISLQREHQGTVKIDGVALNLPVQIQALGTAIYQHGFYTTLKADFGLTVIYDLDHGLLVTLPPQYQGQTCGLCGNFNGAVGDDFPLKNSSTTKNTLHFGDLDRSRASNPMSDLIWSKSMCWIIQNPDGPFASCHSQVDPEPYLTDCIFYFHLSVRDNNTLCRSIQTYVMACQRANVTISPWRRETFCGIDCPANSHYELCGPPCQDVCFSAWIKPHCLPMCIEGCFCDRGYLRSGDRCIPEEQCGCVHKGLHYKIGERVWLSGCRERCICDGPSGFRCVPASCNLGQKCAAKNGKLGCHTRWGTCTVTGDPHYFTFDGAVAHFQGTCAYEISRTCHPSPPFFYRVVAENRHQGNPQVSFVSRVEVWLKNETLSFHIILGSGQTAEVNQERVQLPHSLGALGAIFKVKNIVTIKTVASVEIQYNGRHTLFIHAGPEYQGKLCGMCGNFNGIRRDDKVLPDGSRAQNDLQFGNAWKTDTSPMGCLDDTVALEPCKDPQEYEEVCGVLINKSGPFAECHWHVDPSPFYLSCLYDLCHYGVANGMLCVALSAYEERCLLNGVHVSGWRTAARCPATDPCLDLACEENEWCGEQNGKWGCFCHRDYSPAKRASYDYRLTCGGSNSAVSLCRCLLFTDGFPAKELHLADPTCAGTLVGDRLLFYFDTVQKTCGTTMEINTTHAIYFNAVEGRVENTYGGVISRDRFLFLRFSCAYPLNINLSLTSAIHPIQDIINTTLTSGQGSYQTTMTLYQDPQYSRPFTQSPILLTVNHRAYVGISISGADATHFVLTLSSCWATPDKDASSSIRWDIITNQCPNPRDGTVVVEKDAVSLTGHFSFNIFAFIPDLEEVYLHCRIRLCSFLTARCTVNCDKPGPAIAGRKPPSGIVSAGPFLRYDDSLDQGKTLSSQHKDSGIWALPGIASSHKQR</sequence>
<feature type="domain" description="VWFD" evidence="7">
    <location>
        <begin position="98"/>
        <end position="279"/>
    </location>
</feature>
<dbReference type="FunFam" id="2.10.25.10:FF:000055">
    <property type="entry name" value="alpha-tectorin isoform X1"/>
    <property type="match status" value="2"/>
</dbReference>
<accession>A0AA35PAP8</accession>
<keyword evidence="2" id="KW-0964">Secreted</keyword>
<evidence type="ECO:0000313" key="9">
    <source>
        <dbReference type="Proteomes" id="UP001178461"/>
    </source>
</evidence>
<evidence type="ECO:0008006" key="10">
    <source>
        <dbReference type="Google" id="ProtNLM"/>
    </source>
</evidence>
<dbReference type="SMART" id="SM00216">
    <property type="entry name" value="VWD"/>
    <property type="match status" value="5"/>
</dbReference>
<dbReference type="Gene3D" id="2.10.25.10">
    <property type="entry name" value="Laminin"/>
    <property type="match status" value="4"/>
</dbReference>
<keyword evidence="3" id="KW-0677">Repeat</keyword>
<feature type="domain" description="VWFD" evidence="7">
    <location>
        <begin position="478"/>
        <end position="658"/>
    </location>
</feature>
<evidence type="ECO:0000256" key="5">
    <source>
        <dbReference type="ARBA" id="ARBA00023180"/>
    </source>
</evidence>
<protein>
    <recommendedName>
        <fullName evidence="10">Fc fragment of IgG binding protein</fullName>
    </recommendedName>
</protein>
<dbReference type="Pfam" id="PF00094">
    <property type="entry name" value="VWD"/>
    <property type="match status" value="5"/>
</dbReference>
<organism evidence="8 9">
    <name type="scientific">Podarcis lilfordi</name>
    <name type="common">Lilford's wall lizard</name>
    <dbReference type="NCBI Taxonomy" id="74358"/>
    <lineage>
        <taxon>Eukaryota</taxon>
        <taxon>Metazoa</taxon>
        <taxon>Chordata</taxon>
        <taxon>Craniata</taxon>
        <taxon>Vertebrata</taxon>
        <taxon>Euteleostomi</taxon>
        <taxon>Lepidosauria</taxon>
        <taxon>Squamata</taxon>
        <taxon>Bifurcata</taxon>
        <taxon>Unidentata</taxon>
        <taxon>Episquamata</taxon>
        <taxon>Laterata</taxon>
        <taxon>Lacertibaenia</taxon>
        <taxon>Lacertidae</taxon>
        <taxon>Podarcis</taxon>
    </lineage>
</organism>
<dbReference type="SUPFAM" id="SSF57567">
    <property type="entry name" value="Serine protease inhibitors"/>
    <property type="match status" value="4"/>
</dbReference>
<feature type="domain" description="VWFD" evidence="7">
    <location>
        <begin position="1623"/>
        <end position="1803"/>
    </location>
</feature>
<evidence type="ECO:0000256" key="2">
    <source>
        <dbReference type="ARBA" id="ARBA00022525"/>
    </source>
</evidence>
<feature type="domain" description="VWFD" evidence="7">
    <location>
        <begin position="863"/>
        <end position="1043"/>
    </location>
</feature>
<feature type="domain" description="VWFD" evidence="7">
    <location>
        <begin position="1252"/>
        <end position="1432"/>
    </location>
</feature>
<dbReference type="InterPro" id="IPR001846">
    <property type="entry name" value="VWF_type-D"/>
</dbReference>
<dbReference type="InterPro" id="IPR017977">
    <property type="entry name" value="ZP_dom_CS"/>
</dbReference>
<dbReference type="InterPro" id="IPR014853">
    <property type="entry name" value="VWF/SSPO/ZAN-like_Cys-rich_dom"/>
</dbReference>